<dbReference type="EMBL" id="JAMBOL010000012">
    <property type="protein sequence ID" value="MCM3715159.1"/>
    <property type="molecule type" value="Genomic_DNA"/>
</dbReference>
<dbReference type="AlphaFoldDB" id="A0A9X2INQ8"/>
<keyword evidence="1" id="KW-1133">Transmembrane helix</keyword>
<proteinExistence type="predicted"/>
<dbReference type="RefSeq" id="WP_251223916.1">
    <property type="nucleotide sequence ID" value="NZ_JAMBOL010000012.1"/>
</dbReference>
<reference evidence="2" key="1">
    <citation type="submission" date="2022-05" db="EMBL/GenBank/DDBJ databases">
        <title>Comparative Genomics of Spacecraft Associated Microbes.</title>
        <authorList>
            <person name="Tran M.T."/>
            <person name="Wright A."/>
            <person name="Seuylemezian A."/>
            <person name="Eisen J."/>
            <person name="Coil D."/>
        </authorList>
    </citation>
    <scope>NUCLEOTIDE SEQUENCE</scope>
    <source>
        <strain evidence="2">214.1.1</strain>
    </source>
</reference>
<dbReference type="Proteomes" id="UP001139179">
    <property type="component" value="Unassembled WGS sequence"/>
</dbReference>
<accession>A0A9X2INQ8</accession>
<evidence type="ECO:0000256" key="1">
    <source>
        <dbReference type="SAM" id="Phobius"/>
    </source>
</evidence>
<keyword evidence="1" id="KW-0812">Transmembrane</keyword>
<evidence type="ECO:0000313" key="3">
    <source>
        <dbReference type="Proteomes" id="UP001139179"/>
    </source>
</evidence>
<keyword evidence="1" id="KW-0472">Membrane</keyword>
<feature type="transmembrane region" description="Helical" evidence="1">
    <location>
        <begin position="6"/>
        <end position="27"/>
    </location>
</feature>
<name>A0A9X2INQ8_9BACI</name>
<keyword evidence="3" id="KW-1185">Reference proteome</keyword>
<organism evidence="2 3">
    <name type="scientific">Halalkalibacter oceani</name>
    <dbReference type="NCBI Taxonomy" id="1653776"/>
    <lineage>
        <taxon>Bacteria</taxon>
        <taxon>Bacillati</taxon>
        <taxon>Bacillota</taxon>
        <taxon>Bacilli</taxon>
        <taxon>Bacillales</taxon>
        <taxon>Bacillaceae</taxon>
        <taxon>Halalkalibacter</taxon>
    </lineage>
</organism>
<protein>
    <submittedName>
        <fullName evidence="2">Uncharacterized protein</fullName>
    </submittedName>
</protein>
<sequence>MLRKIIVNLFCFAIILYIASGILNTFAGRPDIELQVKDDAFVISSSKQGGQWAIDDITTLDIRNQLPNSISKIEGTSIWNSRIGQDQVSTIDGKEDYHVIFFLSEDSSPFITIELTSQTLIFLNQDSEAETLEWYNELRKAMNDTAS</sequence>
<comment type="caution">
    <text evidence="2">The sequence shown here is derived from an EMBL/GenBank/DDBJ whole genome shotgun (WGS) entry which is preliminary data.</text>
</comment>
<gene>
    <name evidence="2" type="ORF">M3202_13805</name>
</gene>
<evidence type="ECO:0000313" key="2">
    <source>
        <dbReference type="EMBL" id="MCM3715159.1"/>
    </source>
</evidence>